<dbReference type="InterPro" id="IPR012678">
    <property type="entry name" value="Ribosomal_uL23/eL15/eS24_sf"/>
</dbReference>
<dbReference type="InterPro" id="IPR012677">
    <property type="entry name" value="Nucleotide-bd_a/b_plait_sf"/>
</dbReference>
<keyword evidence="3" id="KW-0542">Nucleomorph</keyword>
<sequence>MKNKIIRKYKQNKIQISLIFKNYLKEPTFYDIKLEISQKSRFLIKNYNTITFRIDKRFSKKNVKNLLENLLDTKIKKINSLNT</sequence>
<dbReference type="EMBL" id="DQ158857">
    <property type="protein sequence ID" value="ABA27316.1"/>
    <property type="molecule type" value="Genomic_DNA"/>
</dbReference>
<protein>
    <submittedName>
        <fullName evidence="3">Uncharacterized protein</fullName>
    </submittedName>
</protein>
<accession>Q3LW49</accession>
<dbReference type="AlphaFoldDB" id="Q3LW49"/>
<keyword evidence="2" id="KW-0687">Ribonucleoprotein</keyword>
<dbReference type="GO" id="GO:0005840">
    <property type="term" value="C:ribosome"/>
    <property type="evidence" value="ECO:0007669"/>
    <property type="project" value="UniProtKB-KW"/>
</dbReference>
<dbReference type="RefSeq" id="XP_001712928.1">
    <property type="nucleotide sequence ID" value="XM_001712876.1"/>
</dbReference>
<evidence type="ECO:0000313" key="4">
    <source>
        <dbReference type="Proteomes" id="UP000243425"/>
    </source>
</evidence>
<dbReference type="GO" id="GO:1990904">
    <property type="term" value="C:ribonucleoprotein complex"/>
    <property type="evidence" value="ECO:0007669"/>
    <property type="project" value="UniProtKB-KW"/>
</dbReference>
<dbReference type="Proteomes" id="UP000243425">
    <property type="component" value="Nucleomorph 2"/>
</dbReference>
<evidence type="ECO:0000313" key="3">
    <source>
        <dbReference type="EMBL" id="ABA27316.1"/>
    </source>
</evidence>
<proteinExistence type="predicted"/>
<evidence type="ECO:0000256" key="2">
    <source>
        <dbReference type="ARBA" id="ARBA00023274"/>
    </source>
</evidence>
<name>Q3LW49_BIGNA</name>
<evidence type="ECO:0000256" key="1">
    <source>
        <dbReference type="ARBA" id="ARBA00022980"/>
    </source>
</evidence>
<dbReference type="GeneID" id="5788574"/>
<dbReference type="GO" id="GO:0006412">
    <property type="term" value="P:translation"/>
    <property type="evidence" value="ECO:0007669"/>
    <property type="project" value="InterPro"/>
</dbReference>
<keyword evidence="1" id="KW-0689">Ribosomal protein</keyword>
<reference evidence="3 4" key="1">
    <citation type="journal article" date="2006" name="Proc. Natl. Acad. Sci. U.S.A.">
        <title>Complete nucleotide sequence of the chlorarachniophyte nucleomorph: nature's smallest nucleus.</title>
        <authorList>
            <person name="Gilson P.R."/>
            <person name="Su V."/>
            <person name="Slamovits C.H."/>
            <person name="Reith M.E."/>
            <person name="Keeling P.J."/>
            <person name="McFadden G.I."/>
        </authorList>
    </citation>
    <scope>NUCLEOTIDE SEQUENCE [LARGE SCALE GENOMIC DNA]</scope>
    <source>
        <strain evidence="4">CCMP621</strain>
    </source>
</reference>
<dbReference type="Gene3D" id="3.30.70.330">
    <property type="match status" value="1"/>
</dbReference>
<dbReference type="GO" id="GO:0003735">
    <property type="term" value="F:structural constituent of ribosome"/>
    <property type="evidence" value="ECO:0007669"/>
    <property type="project" value="InterPro"/>
</dbReference>
<geneLocation type="nucleomorph" evidence="3"/>
<organism evidence="3 4">
    <name type="scientific">Bigelowiella natans</name>
    <name type="common">Pedinomonas minutissima</name>
    <name type="synonym">Chlorarachnion sp. (strain CCMP621)</name>
    <dbReference type="NCBI Taxonomy" id="227086"/>
    <lineage>
        <taxon>Eukaryota</taxon>
        <taxon>Sar</taxon>
        <taxon>Rhizaria</taxon>
        <taxon>Cercozoa</taxon>
        <taxon>Chlorarachniophyceae</taxon>
        <taxon>Bigelowiella</taxon>
    </lineage>
</organism>
<dbReference type="SUPFAM" id="SSF54189">
    <property type="entry name" value="Ribosomal proteins S24e, L23 and L15e"/>
    <property type="match status" value="1"/>
</dbReference>